<accession>A0A9W6TLX7</accession>
<evidence type="ECO:0000313" key="1">
    <source>
        <dbReference type="EMBL" id="GMF15769.1"/>
    </source>
</evidence>
<gene>
    <name evidence="1" type="ORF">Pfra01_000055600</name>
</gene>
<dbReference type="OrthoDB" id="128027at2759"/>
<reference evidence="1" key="1">
    <citation type="submission" date="2023-04" db="EMBL/GenBank/DDBJ databases">
        <title>Phytophthora fragariaefolia NBRC 109709.</title>
        <authorList>
            <person name="Ichikawa N."/>
            <person name="Sato H."/>
            <person name="Tonouchi N."/>
        </authorList>
    </citation>
    <scope>NUCLEOTIDE SEQUENCE</scope>
    <source>
        <strain evidence="1">NBRC 109709</strain>
    </source>
</reference>
<evidence type="ECO:0000313" key="2">
    <source>
        <dbReference type="Proteomes" id="UP001165121"/>
    </source>
</evidence>
<protein>
    <submittedName>
        <fullName evidence="1">Unnamed protein product</fullName>
    </submittedName>
</protein>
<organism evidence="1 2">
    <name type="scientific">Phytophthora fragariaefolia</name>
    <dbReference type="NCBI Taxonomy" id="1490495"/>
    <lineage>
        <taxon>Eukaryota</taxon>
        <taxon>Sar</taxon>
        <taxon>Stramenopiles</taxon>
        <taxon>Oomycota</taxon>
        <taxon>Peronosporomycetes</taxon>
        <taxon>Peronosporales</taxon>
        <taxon>Peronosporaceae</taxon>
        <taxon>Phytophthora</taxon>
    </lineage>
</organism>
<comment type="caution">
    <text evidence="1">The sequence shown here is derived from an EMBL/GenBank/DDBJ whole genome shotgun (WGS) entry which is preliminary data.</text>
</comment>
<proteinExistence type="predicted"/>
<dbReference type="AlphaFoldDB" id="A0A9W6TLX7"/>
<sequence>MVLNSQDKNLGLPPSKEVFFYDGTQQVRCGGRNELLDWGEASSITENSSLDSESSFDATESWIARTYAWEDMGDRIGLSDSYCRPPVRDEKRSLSDLVIPAGFACKHFTGEIPLEVHEADLIEVRTISRWVKRLIWRLTIIV</sequence>
<keyword evidence="2" id="KW-1185">Reference proteome</keyword>
<name>A0A9W6TLX7_9STRA</name>
<dbReference type="EMBL" id="BSXT01000041">
    <property type="protein sequence ID" value="GMF15769.1"/>
    <property type="molecule type" value="Genomic_DNA"/>
</dbReference>
<dbReference type="Proteomes" id="UP001165121">
    <property type="component" value="Unassembled WGS sequence"/>
</dbReference>